<dbReference type="AlphaFoldDB" id="A0A512JNK4"/>
<name>A0A512JNK4_9HYPH</name>
<dbReference type="RefSeq" id="WP_147047960.1">
    <property type="nucleotide sequence ID" value="NZ_BJZV01000020.1"/>
</dbReference>
<dbReference type="EMBL" id="BJZV01000020">
    <property type="protein sequence ID" value="GEP11534.1"/>
    <property type="molecule type" value="Genomic_DNA"/>
</dbReference>
<comment type="caution">
    <text evidence="1">The sequence shown here is derived from an EMBL/GenBank/DDBJ whole genome shotgun (WGS) entry which is preliminary data.</text>
</comment>
<reference evidence="1 2" key="1">
    <citation type="submission" date="2019-07" db="EMBL/GenBank/DDBJ databases">
        <title>Whole genome shotgun sequence of Methylobacterium gnaphalii NBRC 107716.</title>
        <authorList>
            <person name="Hosoyama A."/>
            <person name="Uohara A."/>
            <person name="Ohji S."/>
            <person name="Ichikawa N."/>
        </authorList>
    </citation>
    <scope>NUCLEOTIDE SEQUENCE [LARGE SCALE GENOMIC DNA]</scope>
    <source>
        <strain evidence="1 2">NBRC 107716</strain>
    </source>
</reference>
<gene>
    <name evidence="1" type="ORF">MGN01_33790</name>
</gene>
<accession>A0A512JNK4</accession>
<evidence type="ECO:0000313" key="1">
    <source>
        <dbReference type="EMBL" id="GEP11534.1"/>
    </source>
</evidence>
<sequence length="139" mass="15584">MAETRRPRSPTQELIARVLRIVRAAPDAASEMLELMFLVSQIEALTTVDREYRDARRVISRLRHPLWEMGPADREQLLAAAEVIRKACNLKEKDIPVTPIADLGERERIERHLVAALGQDFDAAQIARVTGAVAAALQH</sequence>
<keyword evidence="2" id="KW-1185">Reference proteome</keyword>
<dbReference type="OrthoDB" id="7995407at2"/>
<evidence type="ECO:0000313" key="2">
    <source>
        <dbReference type="Proteomes" id="UP000321750"/>
    </source>
</evidence>
<organism evidence="1 2">
    <name type="scientific">Methylobacterium gnaphalii</name>
    <dbReference type="NCBI Taxonomy" id="1010610"/>
    <lineage>
        <taxon>Bacteria</taxon>
        <taxon>Pseudomonadati</taxon>
        <taxon>Pseudomonadota</taxon>
        <taxon>Alphaproteobacteria</taxon>
        <taxon>Hyphomicrobiales</taxon>
        <taxon>Methylobacteriaceae</taxon>
        <taxon>Methylobacterium</taxon>
    </lineage>
</organism>
<dbReference type="Proteomes" id="UP000321750">
    <property type="component" value="Unassembled WGS sequence"/>
</dbReference>
<proteinExistence type="predicted"/>
<protein>
    <submittedName>
        <fullName evidence="1">Uncharacterized protein</fullName>
    </submittedName>
</protein>